<dbReference type="EMBL" id="JAJSOW010000102">
    <property type="protein sequence ID" value="KAI9177099.1"/>
    <property type="molecule type" value="Genomic_DNA"/>
</dbReference>
<gene>
    <name evidence="2" type="ORF">LWI28_011021</name>
</gene>
<keyword evidence="3" id="KW-1185">Reference proteome</keyword>
<reference evidence="2" key="1">
    <citation type="journal article" date="2022" name="Plant J.">
        <title>Strategies of tolerance reflected in two North American maple genomes.</title>
        <authorList>
            <person name="McEvoy S.L."/>
            <person name="Sezen U.U."/>
            <person name="Trouern-Trend A."/>
            <person name="McMahon S.M."/>
            <person name="Schaberg P.G."/>
            <person name="Yang J."/>
            <person name="Wegrzyn J.L."/>
            <person name="Swenson N.G."/>
        </authorList>
    </citation>
    <scope>NUCLEOTIDE SEQUENCE</scope>
    <source>
        <strain evidence="2">91603</strain>
    </source>
</reference>
<feature type="compositionally biased region" description="Gly residues" evidence="1">
    <location>
        <begin position="74"/>
        <end position="83"/>
    </location>
</feature>
<evidence type="ECO:0000313" key="3">
    <source>
        <dbReference type="Proteomes" id="UP001064489"/>
    </source>
</evidence>
<proteinExistence type="predicted"/>
<reference evidence="2" key="2">
    <citation type="submission" date="2023-02" db="EMBL/GenBank/DDBJ databases">
        <authorList>
            <person name="Swenson N.G."/>
            <person name="Wegrzyn J.L."/>
            <person name="Mcevoy S.L."/>
        </authorList>
    </citation>
    <scope>NUCLEOTIDE SEQUENCE</scope>
    <source>
        <strain evidence="2">91603</strain>
        <tissue evidence="2">Leaf</tissue>
    </source>
</reference>
<evidence type="ECO:0000313" key="2">
    <source>
        <dbReference type="EMBL" id="KAI9177099.1"/>
    </source>
</evidence>
<organism evidence="2 3">
    <name type="scientific">Acer negundo</name>
    <name type="common">Box elder</name>
    <dbReference type="NCBI Taxonomy" id="4023"/>
    <lineage>
        <taxon>Eukaryota</taxon>
        <taxon>Viridiplantae</taxon>
        <taxon>Streptophyta</taxon>
        <taxon>Embryophyta</taxon>
        <taxon>Tracheophyta</taxon>
        <taxon>Spermatophyta</taxon>
        <taxon>Magnoliopsida</taxon>
        <taxon>eudicotyledons</taxon>
        <taxon>Gunneridae</taxon>
        <taxon>Pentapetalae</taxon>
        <taxon>rosids</taxon>
        <taxon>malvids</taxon>
        <taxon>Sapindales</taxon>
        <taxon>Sapindaceae</taxon>
        <taxon>Hippocastanoideae</taxon>
        <taxon>Acereae</taxon>
        <taxon>Acer</taxon>
    </lineage>
</organism>
<protein>
    <submittedName>
        <fullName evidence="2">Uncharacterized protein</fullName>
    </submittedName>
</protein>
<comment type="caution">
    <text evidence="2">The sequence shown here is derived from an EMBL/GenBank/DDBJ whole genome shotgun (WGS) entry which is preliminary data.</text>
</comment>
<dbReference type="Proteomes" id="UP001064489">
    <property type="component" value="Chromosome 5"/>
</dbReference>
<accession>A0AAD5NR80</accession>
<feature type="region of interest" description="Disordered" evidence="1">
    <location>
        <begin position="42"/>
        <end position="86"/>
    </location>
</feature>
<name>A0AAD5NR80_ACENE</name>
<dbReference type="AlphaFoldDB" id="A0AAD5NR80"/>
<feature type="compositionally biased region" description="Low complexity" evidence="1">
    <location>
        <begin position="44"/>
        <end position="67"/>
    </location>
</feature>
<feature type="compositionally biased region" description="Low complexity" evidence="1">
    <location>
        <begin position="144"/>
        <end position="155"/>
    </location>
</feature>
<sequence>MELQSTLLSYERRLEQINGGLSSKSIGQASANFATNKNIYQNKGHNQTSHQSNNNSQNSNRSSGGNNYIERGGRFGGRSGRSGGNTRPICQVCGKVGHTAAYYYFRQSSSEVREVIQQAENGALSTPISPKTVHQGEGNSTINSPQRSPQSDSDSVTLNSIPVDSVNIDSSIQYSDSIQHIPIEATQILGTERETEAGHWMQTRAKSGIHKPKRFPAEYKLYTATTSNIPAEPRTT</sequence>
<evidence type="ECO:0000256" key="1">
    <source>
        <dbReference type="SAM" id="MobiDB-lite"/>
    </source>
</evidence>
<feature type="region of interest" description="Disordered" evidence="1">
    <location>
        <begin position="123"/>
        <end position="158"/>
    </location>
</feature>